<name>A0AAW0HX16_MYOGA</name>
<evidence type="ECO:0000313" key="2">
    <source>
        <dbReference type="Proteomes" id="UP001488838"/>
    </source>
</evidence>
<proteinExistence type="predicted"/>
<sequence>MDEFLLCGHWCQMNKSSSSKALEAIHTCTHKHMAKNAVKLTFMFKCVSTLPASSAMLSCAGLTGSQQPDVQGAFGRLQDTVDRFTLAMSLC</sequence>
<evidence type="ECO:0000313" key="1">
    <source>
        <dbReference type="EMBL" id="KAK7806787.1"/>
    </source>
</evidence>
<dbReference type="EMBL" id="JBBHLL010000291">
    <property type="protein sequence ID" value="KAK7806787.1"/>
    <property type="molecule type" value="Genomic_DNA"/>
</dbReference>
<organism evidence="1 2">
    <name type="scientific">Myodes glareolus</name>
    <name type="common">Bank vole</name>
    <name type="synonym">Clethrionomys glareolus</name>
    <dbReference type="NCBI Taxonomy" id="447135"/>
    <lineage>
        <taxon>Eukaryota</taxon>
        <taxon>Metazoa</taxon>
        <taxon>Chordata</taxon>
        <taxon>Craniata</taxon>
        <taxon>Vertebrata</taxon>
        <taxon>Euteleostomi</taxon>
        <taxon>Mammalia</taxon>
        <taxon>Eutheria</taxon>
        <taxon>Euarchontoglires</taxon>
        <taxon>Glires</taxon>
        <taxon>Rodentia</taxon>
        <taxon>Myomorpha</taxon>
        <taxon>Muroidea</taxon>
        <taxon>Cricetidae</taxon>
        <taxon>Arvicolinae</taxon>
        <taxon>Myodes</taxon>
    </lineage>
</organism>
<dbReference type="GO" id="GO:0005840">
    <property type="term" value="C:ribosome"/>
    <property type="evidence" value="ECO:0007669"/>
    <property type="project" value="InterPro"/>
</dbReference>
<dbReference type="InterPro" id="IPR036920">
    <property type="entry name" value="Ribosomal_uL16_sf"/>
</dbReference>
<dbReference type="Gene3D" id="3.90.1170.10">
    <property type="entry name" value="Ribosomal protein L10e/L16"/>
    <property type="match status" value="1"/>
</dbReference>
<dbReference type="GO" id="GO:0003735">
    <property type="term" value="F:structural constituent of ribosome"/>
    <property type="evidence" value="ECO:0007669"/>
    <property type="project" value="InterPro"/>
</dbReference>
<dbReference type="GO" id="GO:0006412">
    <property type="term" value="P:translation"/>
    <property type="evidence" value="ECO:0007669"/>
    <property type="project" value="InterPro"/>
</dbReference>
<protein>
    <submittedName>
        <fullName evidence="1">Uncharacterized protein</fullName>
    </submittedName>
</protein>
<accession>A0AAW0HX16</accession>
<reference evidence="1 2" key="1">
    <citation type="journal article" date="2023" name="bioRxiv">
        <title>Conserved and derived expression patterns and positive selection on dental genes reveal complex evolutionary context of ever-growing rodent molars.</title>
        <authorList>
            <person name="Calamari Z.T."/>
            <person name="Song A."/>
            <person name="Cohen E."/>
            <person name="Akter M."/>
            <person name="Roy R.D."/>
            <person name="Hallikas O."/>
            <person name="Christensen M.M."/>
            <person name="Li P."/>
            <person name="Marangoni P."/>
            <person name="Jernvall J."/>
            <person name="Klein O.D."/>
        </authorList>
    </citation>
    <scope>NUCLEOTIDE SEQUENCE [LARGE SCALE GENOMIC DNA]</scope>
    <source>
        <strain evidence="1">V071</strain>
    </source>
</reference>
<dbReference type="Proteomes" id="UP001488838">
    <property type="component" value="Unassembled WGS sequence"/>
</dbReference>
<dbReference type="AlphaFoldDB" id="A0AAW0HX16"/>
<comment type="caution">
    <text evidence="1">The sequence shown here is derived from an EMBL/GenBank/DDBJ whole genome shotgun (WGS) entry which is preliminary data.</text>
</comment>
<keyword evidence="2" id="KW-1185">Reference proteome</keyword>
<gene>
    <name evidence="1" type="ORF">U0070_026130</name>
</gene>